<evidence type="ECO:0000313" key="2">
    <source>
        <dbReference type="EMBL" id="KAE8304333.1"/>
    </source>
</evidence>
<dbReference type="OMA" id="SSYCHFR"/>
<feature type="compositionally biased region" description="Low complexity" evidence="1">
    <location>
        <begin position="1"/>
        <end position="21"/>
    </location>
</feature>
<name>A8BPW9_GIAIC</name>
<accession>A8BPW9</accession>
<dbReference type="EMBL" id="AACB03000002">
    <property type="protein sequence ID" value="KAE8304333.1"/>
    <property type="molecule type" value="Genomic_DNA"/>
</dbReference>
<gene>
    <name evidence="2" type="ORF">GL50803_0012229</name>
</gene>
<dbReference type="HOGENOM" id="CLU_999070_0_0_1"/>
<feature type="compositionally biased region" description="Polar residues" evidence="1">
    <location>
        <begin position="175"/>
        <end position="184"/>
    </location>
</feature>
<dbReference type="GeneID" id="5698575"/>
<comment type="caution">
    <text evidence="2">The sequence shown here is derived from an EMBL/GenBank/DDBJ whole genome shotgun (WGS) entry which is preliminary data.</text>
</comment>
<dbReference type="KEGG" id="gla:GL50803_0012229"/>
<dbReference type="AlphaFoldDB" id="A8BPW9"/>
<keyword evidence="3" id="KW-1185">Reference proteome</keyword>
<dbReference type="VEuPathDB" id="GiardiaDB:GL50803_12229"/>
<feature type="compositionally biased region" description="Low complexity" evidence="1">
    <location>
        <begin position="164"/>
        <end position="174"/>
    </location>
</feature>
<feature type="region of interest" description="Disordered" evidence="1">
    <location>
        <begin position="130"/>
        <end position="191"/>
    </location>
</feature>
<feature type="region of interest" description="Disordered" evidence="1">
    <location>
        <begin position="1"/>
        <end position="27"/>
    </location>
</feature>
<protein>
    <submittedName>
        <fullName evidence="2">Uncharacterized protein</fullName>
    </submittedName>
</protein>
<reference evidence="2 3" key="1">
    <citation type="journal article" date="2007" name="Science">
        <title>Genomic minimalism in the early diverging intestinal parasite Giardia lamblia.</title>
        <authorList>
            <person name="Morrison H.G."/>
            <person name="McArthur A.G."/>
            <person name="Gillin F.D."/>
            <person name="Aley S.B."/>
            <person name="Adam R.D."/>
            <person name="Olsen G.J."/>
            <person name="Best A.A."/>
            <person name="Cande W.Z."/>
            <person name="Chen F."/>
            <person name="Cipriano M.J."/>
            <person name="Davids B.J."/>
            <person name="Dawson S.C."/>
            <person name="Elmendorf H.G."/>
            <person name="Hehl A.B."/>
            <person name="Holder M.E."/>
            <person name="Huse S.M."/>
            <person name="Kim U.U."/>
            <person name="Lasek-Nesselquist E."/>
            <person name="Manning G."/>
            <person name="Nigam A."/>
            <person name="Nixon J.E."/>
            <person name="Palm D."/>
            <person name="Passamaneck N.E."/>
            <person name="Prabhu A."/>
            <person name="Reich C.I."/>
            <person name="Reiner D.S."/>
            <person name="Samuelson J."/>
            <person name="Svard S.G."/>
            <person name="Sogin M.L."/>
        </authorList>
    </citation>
    <scope>NUCLEOTIDE SEQUENCE [LARGE SCALE GENOMIC DNA]</scope>
    <source>
        <strain evidence="2 3">WB C6</strain>
    </source>
</reference>
<organism evidence="2 3">
    <name type="scientific">Giardia intestinalis (strain ATCC 50803 / WB clone C6)</name>
    <name type="common">Giardia lamblia</name>
    <dbReference type="NCBI Taxonomy" id="184922"/>
    <lineage>
        <taxon>Eukaryota</taxon>
        <taxon>Metamonada</taxon>
        <taxon>Diplomonadida</taxon>
        <taxon>Hexamitidae</taxon>
        <taxon>Giardiinae</taxon>
        <taxon>Giardia</taxon>
    </lineage>
</organism>
<dbReference type="RefSeq" id="XP_001705690.1">
    <property type="nucleotide sequence ID" value="XM_001705638.1"/>
</dbReference>
<feature type="compositionally biased region" description="Polar residues" evidence="1">
    <location>
        <begin position="138"/>
        <end position="149"/>
    </location>
</feature>
<evidence type="ECO:0000313" key="3">
    <source>
        <dbReference type="Proteomes" id="UP000001548"/>
    </source>
</evidence>
<evidence type="ECO:0000256" key="1">
    <source>
        <dbReference type="SAM" id="MobiDB-lite"/>
    </source>
</evidence>
<sequence>MRCPGCPPSVSSSPCFSWPSSTHHSAGRKQQTGCILSNELSKQELVHLLVREARRMAHCRATGIPYQSPLQLAIQRASAAESATATATIDNNPGAILIRRSGPYAPTLHRYPSDQVQPYMSSTLHSVVKENVHRRPRTTYSAHTGYTSSAKHEALSERPRRHSSTSQYSSRPQSDGTHGSSTSGYGVRGPDCWTDSGDIRPPISAPHRSHVAFTNGKRRAHLNPNGFEDGFISMPGSFRTSSVSDSCHINPKLYRPEYRQSSSSYCHFRPDLGNTYFYN</sequence>
<dbReference type="Proteomes" id="UP000001548">
    <property type="component" value="Unassembled WGS sequence"/>
</dbReference>
<proteinExistence type="predicted"/>